<dbReference type="PANTHER" id="PTHR47424">
    <property type="entry name" value="REGULATORY PROTEIN GAL4"/>
    <property type="match status" value="1"/>
</dbReference>
<gene>
    <name evidence="8" type="ORF">G210_4260</name>
</gene>
<dbReference type="STRING" id="1245528.M3HEB7"/>
<dbReference type="OrthoDB" id="2110361at2759"/>
<dbReference type="EMBL" id="AOGT01002435">
    <property type="protein sequence ID" value="EMG45552.1"/>
    <property type="molecule type" value="Genomic_DNA"/>
</dbReference>
<dbReference type="Gene3D" id="4.10.240.10">
    <property type="entry name" value="Zn(2)-C6 fungal-type DNA-binding domain"/>
    <property type="match status" value="1"/>
</dbReference>
<feature type="compositionally biased region" description="Basic and acidic residues" evidence="6">
    <location>
        <begin position="307"/>
        <end position="319"/>
    </location>
</feature>
<dbReference type="InterPro" id="IPR007219">
    <property type="entry name" value="XnlR_reg_dom"/>
</dbReference>
<accession>M3HEB7</accession>
<comment type="caution">
    <text evidence="8">The sequence shown here is derived from an EMBL/GenBank/DDBJ whole genome shotgun (WGS) entry which is preliminary data.</text>
</comment>
<dbReference type="Pfam" id="PF00172">
    <property type="entry name" value="Zn_clus"/>
    <property type="match status" value="1"/>
</dbReference>
<feature type="coiled-coil region" evidence="5">
    <location>
        <begin position="102"/>
        <end position="129"/>
    </location>
</feature>
<evidence type="ECO:0000256" key="2">
    <source>
        <dbReference type="ARBA" id="ARBA00023015"/>
    </source>
</evidence>
<keyword evidence="5" id="KW-0175">Coiled coil</keyword>
<feature type="compositionally biased region" description="Low complexity" evidence="6">
    <location>
        <begin position="256"/>
        <end position="267"/>
    </location>
</feature>
<dbReference type="SUPFAM" id="SSF57701">
    <property type="entry name" value="Zn2/Cys6 DNA-binding domain"/>
    <property type="match status" value="1"/>
</dbReference>
<evidence type="ECO:0000256" key="1">
    <source>
        <dbReference type="ARBA" id="ARBA00022723"/>
    </source>
</evidence>
<evidence type="ECO:0000313" key="9">
    <source>
        <dbReference type="Proteomes" id="UP000011777"/>
    </source>
</evidence>
<dbReference type="GO" id="GO:0006351">
    <property type="term" value="P:DNA-templated transcription"/>
    <property type="evidence" value="ECO:0007669"/>
    <property type="project" value="InterPro"/>
</dbReference>
<dbReference type="AlphaFoldDB" id="M3HEB7"/>
<dbReference type="InterPro" id="IPR036864">
    <property type="entry name" value="Zn2-C6_fun-type_DNA-bd_sf"/>
</dbReference>
<dbReference type="OMA" id="CLVYCQV"/>
<feature type="compositionally biased region" description="Low complexity" evidence="6">
    <location>
        <begin position="27"/>
        <end position="44"/>
    </location>
</feature>
<organism evidence="8 9">
    <name type="scientific">Candida maltosa (strain Xu316)</name>
    <name type="common">Yeast</name>
    <dbReference type="NCBI Taxonomy" id="1245528"/>
    <lineage>
        <taxon>Eukaryota</taxon>
        <taxon>Fungi</taxon>
        <taxon>Dikarya</taxon>
        <taxon>Ascomycota</taxon>
        <taxon>Saccharomycotina</taxon>
        <taxon>Pichiomycetes</taxon>
        <taxon>Debaryomycetaceae</taxon>
        <taxon>Candida/Lodderomyces clade</taxon>
        <taxon>Candida</taxon>
    </lineage>
</organism>
<feature type="compositionally biased region" description="Low complexity" evidence="6">
    <location>
        <begin position="280"/>
        <end position="295"/>
    </location>
</feature>
<feature type="region of interest" description="Disordered" evidence="6">
    <location>
        <begin position="842"/>
        <end position="873"/>
    </location>
</feature>
<dbReference type="HOGENOM" id="CLU_006926_0_0_1"/>
<dbReference type="SMART" id="SM00066">
    <property type="entry name" value="GAL4"/>
    <property type="match status" value="1"/>
</dbReference>
<keyword evidence="9" id="KW-1185">Reference proteome</keyword>
<feature type="region of interest" description="Disordered" evidence="6">
    <location>
        <begin position="1"/>
        <end position="51"/>
    </location>
</feature>
<feature type="compositionally biased region" description="Low complexity" evidence="6">
    <location>
        <begin position="1016"/>
        <end position="1031"/>
    </location>
</feature>
<evidence type="ECO:0000256" key="4">
    <source>
        <dbReference type="ARBA" id="ARBA00023242"/>
    </source>
</evidence>
<dbReference type="CDD" id="cd12148">
    <property type="entry name" value="fungal_TF_MHR"/>
    <property type="match status" value="1"/>
</dbReference>
<evidence type="ECO:0000256" key="3">
    <source>
        <dbReference type="ARBA" id="ARBA00023163"/>
    </source>
</evidence>
<keyword evidence="3" id="KW-0804">Transcription</keyword>
<protein>
    <submittedName>
        <fullName evidence="8">Proline utilization trans-activator, putative</fullName>
    </submittedName>
</protein>
<feature type="compositionally biased region" description="Basic and acidic residues" evidence="6">
    <location>
        <begin position="1"/>
        <end position="10"/>
    </location>
</feature>
<sequence length="1052" mass="117596">MSDTPDEKQLAEALIHSNVITPKLEPSSSKDSTSSTSSSNKSTTQNASINPRQKRASLACIRCRTRHIRCPGGDPCKKCQLAKSKCEYVEADKKIVVSMKYLSKLHDEIARLKKDNATLRNNLKEQEIKHGENSGAPKLHQPITAAHLAPPQTTTTSATATTTTSIASSSSTTASVSGVNTAGQPIGEINMLRGANTNSNSGSGLSSSGEVIHPSLDKYGRLIQSRTGEKVYVGSSSMTLFGLEIQNMVPSFVSSSLLSSSSTSSSPAPSPSPATDPQSHHYQQQLLLMQQQQQQHKQKDQQGPISPKEEHYHSKRESKILEKEGNAYKITLSKTKTRPGLSINFELPSYSYAMLLVDTFINYNDGCFYFFNEGLIKRFLMNLYSGKAAENKRILRRNMLHRKSPDQDENSIKKDTDDETILETIWFCKILLIFAIGEMYLGTESSTHARRQKLENMKRNSKEKREKHVLPGSAFFYQASELFTGLFASGAIDNITKDGGIEVMLLYAFYLQVADCTIASYFYFGLALRAALILGWHVDADKENLNRFELEHRRRIWWTVYMYERMLSSKAGLPLSFADDSVSTELPVDFKIDLTDFPRDENDVRGYYIFPPADYINNCVTITQINAVILSSLYTKQPSFNILPVVSDLVQRLLTWKTALPKYLDVDYSVDNPKVSRLVTNLMTEYFQGINLAVRPLLFHFATKKLKELQMQNTSNKYIDLTKYSKNVLTLLNASFQASINTIKSIWSLLADNMVALFGWMDREYLFTSASTLILFNASFGVHEATKDHLDHALILFTKMKRLGNYPAALRRAQLLKLIKVLDFNGVMVELLQKHDDENPIKFFSSSNTTANTSADTTPPPQPSQTQTDLQESSVTAAAAAATEAAANPGGFINPLSMKSSELDFLQFSNLQNNDISSFSTNTTTQNNNNNNNMGDVYTNQDLTGIEGLTYLDSEQKLWNDITNEANWLNVHPASAAENKLNHTDNSNTMMMVDKEPLDEGFMFNIVSPTLHHHSNANNTTSNNNNNNGNNEIHSGYSSLINHEFHDFMDQS</sequence>
<keyword evidence="4" id="KW-0539">Nucleus</keyword>
<dbReference type="InterPro" id="IPR051127">
    <property type="entry name" value="Fungal_SecMet_Regulators"/>
</dbReference>
<dbReference type="GO" id="GO:0003677">
    <property type="term" value="F:DNA binding"/>
    <property type="evidence" value="ECO:0007669"/>
    <property type="project" value="InterPro"/>
</dbReference>
<dbReference type="Pfam" id="PF04082">
    <property type="entry name" value="Fungal_trans"/>
    <property type="match status" value="1"/>
</dbReference>
<evidence type="ECO:0000256" key="6">
    <source>
        <dbReference type="SAM" id="MobiDB-lite"/>
    </source>
</evidence>
<proteinExistence type="predicted"/>
<dbReference type="PROSITE" id="PS00463">
    <property type="entry name" value="ZN2_CY6_FUNGAL_1"/>
    <property type="match status" value="1"/>
</dbReference>
<evidence type="ECO:0000259" key="7">
    <source>
        <dbReference type="PROSITE" id="PS50048"/>
    </source>
</evidence>
<keyword evidence="2" id="KW-0805">Transcription regulation</keyword>
<dbReference type="Proteomes" id="UP000011777">
    <property type="component" value="Unassembled WGS sequence"/>
</dbReference>
<reference evidence="8 9" key="1">
    <citation type="submission" date="2013-02" db="EMBL/GenBank/DDBJ databases">
        <title>Genome sequence of Candida maltosa Xu316, a potential industrial strain for xylitol and ethanol production.</title>
        <authorList>
            <person name="Yu J."/>
            <person name="Wang Q."/>
            <person name="Geng X."/>
            <person name="Bao W."/>
            <person name="He P."/>
            <person name="Cai J."/>
        </authorList>
    </citation>
    <scope>NUCLEOTIDE SEQUENCE [LARGE SCALE GENOMIC DNA]</scope>
    <source>
        <strain evidence="9">Xu316</strain>
    </source>
</reference>
<feature type="compositionally biased region" description="Low complexity" evidence="6">
    <location>
        <begin position="845"/>
        <end position="857"/>
    </location>
</feature>
<evidence type="ECO:0000256" key="5">
    <source>
        <dbReference type="SAM" id="Coils"/>
    </source>
</evidence>
<dbReference type="CDD" id="cd00067">
    <property type="entry name" value="GAL4"/>
    <property type="match status" value="1"/>
</dbReference>
<feature type="region of interest" description="Disordered" evidence="6">
    <location>
        <begin position="1013"/>
        <end position="1036"/>
    </location>
</feature>
<dbReference type="PANTHER" id="PTHR47424:SF6">
    <property type="entry name" value="PROLINE UTILIZATION TRANS-ACTIVATOR"/>
    <property type="match status" value="1"/>
</dbReference>
<dbReference type="SMART" id="SM00906">
    <property type="entry name" value="Fungal_trans"/>
    <property type="match status" value="1"/>
</dbReference>
<evidence type="ECO:0000313" key="8">
    <source>
        <dbReference type="EMBL" id="EMG45552.1"/>
    </source>
</evidence>
<feature type="region of interest" description="Disordered" evidence="6">
    <location>
        <begin position="256"/>
        <end position="319"/>
    </location>
</feature>
<dbReference type="PROSITE" id="PS50048">
    <property type="entry name" value="ZN2_CY6_FUNGAL_2"/>
    <property type="match status" value="1"/>
</dbReference>
<dbReference type="GO" id="GO:0000981">
    <property type="term" value="F:DNA-binding transcription factor activity, RNA polymerase II-specific"/>
    <property type="evidence" value="ECO:0007669"/>
    <property type="project" value="InterPro"/>
</dbReference>
<feature type="domain" description="Zn(2)-C6 fungal-type" evidence="7">
    <location>
        <begin position="59"/>
        <end position="88"/>
    </location>
</feature>
<dbReference type="GO" id="GO:0008270">
    <property type="term" value="F:zinc ion binding"/>
    <property type="evidence" value="ECO:0007669"/>
    <property type="project" value="InterPro"/>
</dbReference>
<dbReference type="eggNOG" id="ENOG502QTA0">
    <property type="taxonomic scope" value="Eukaryota"/>
</dbReference>
<dbReference type="InterPro" id="IPR001138">
    <property type="entry name" value="Zn2Cys6_DnaBD"/>
</dbReference>
<name>M3HEB7_CANMX</name>
<keyword evidence="1" id="KW-0479">Metal-binding</keyword>